<evidence type="ECO:0000313" key="1">
    <source>
        <dbReference type="EMBL" id="MDL0433683.1"/>
    </source>
</evidence>
<sequence>MAEKVIIDTPEALFPFMPPVWELVGWIDDKCTGMHTLLYRMQEDEHFEPARVDRKTLRKACQNGVSPRTAERIESNLHRVLEQKNVTELLNRITPTEPVASNTNGTKWLIFSQGLLEGINRHQPIQKLDLPLTFSFLKRRAKAERELILSCHQSRKMQALPEEKLTLMRKTICEAFRHHTLLNSHEIQNYSAAMIDTSRPGQPRTTPMVADVLKCLFCLRVDFYHQLLANIMADMLEIKESLKMPCKLADALVNHGGMGKLMPLLTKGKLTTPTYQLYEFWRDVLSPLGERPMSYRLMAQHLPRPNEGRTRVRGQADQEDIKNAADATRLSRLKEWRAGTVPDTDQLTDFLESITGENYGAFFPFIMTRVATVWTRWIEQERTLLNQLVQEQPALAEDLDFEWLVQKFSRYPQYWAHAKTQATSGEPGP</sequence>
<gene>
    <name evidence="1" type="ORF">QPM17_21290</name>
</gene>
<name>A0ABT7IKL3_9GAMM</name>
<organism evidence="1 2">
    <name type="scientific">Marinobacter azerbaijanicus</name>
    <dbReference type="NCBI Taxonomy" id="3050455"/>
    <lineage>
        <taxon>Bacteria</taxon>
        <taxon>Pseudomonadati</taxon>
        <taxon>Pseudomonadota</taxon>
        <taxon>Gammaproteobacteria</taxon>
        <taxon>Pseudomonadales</taxon>
        <taxon>Marinobacteraceae</taxon>
        <taxon>Marinobacter</taxon>
    </lineage>
</organism>
<reference evidence="1 2" key="1">
    <citation type="submission" date="2023-06" db="EMBL/GenBank/DDBJ databases">
        <title>Marinobacter azerbaijanicus a moderately halophilic, isolated from Urmia Lake in Azerbaijan region of Iran.</title>
        <authorList>
            <person name="Sanchez-Porro C."/>
            <person name="Aghdam E.M."/>
            <person name="Saheb S.M."/>
            <person name="Tarhriz V."/>
            <person name="Kazemi E."/>
            <person name="Ammozegar M.A."/>
            <person name="Ventosa A."/>
            <person name="Hejazi M.S."/>
        </authorList>
    </citation>
    <scope>NUCLEOTIDE SEQUENCE [LARGE SCALE GENOMIC DNA]</scope>
    <source>
        <strain evidence="1 2">TBZ242</strain>
    </source>
</reference>
<comment type="caution">
    <text evidence="1">The sequence shown here is derived from an EMBL/GenBank/DDBJ whole genome shotgun (WGS) entry which is preliminary data.</text>
</comment>
<accession>A0ABT7IKL3</accession>
<proteinExistence type="predicted"/>
<protein>
    <submittedName>
        <fullName evidence="1">Uncharacterized protein</fullName>
    </submittedName>
</protein>
<dbReference type="RefSeq" id="WP_285393690.1">
    <property type="nucleotide sequence ID" value="NZ_JASSVS010000016.1"/>
</dbReference>
<dbReference type="EMBL" id="JASSVS010000016">
    <property type="protein sequence ID" value="MDL0433683.1"/>
    <property type="molecule type" value="Genomic_DNA"/>
</dbReference>
<dbReference type="Proteomes" id="UP001227964">
    <property type="component" value="Unassembled WGS sequence"/>
</dbReference>
<keyword evidence="2" id="KW-1185">Reference proteome</keyword>
<evidence type="ECO:0000313" key="2">
    <source>
        <dbReference type="Proteomes" id="UP001227964"/>
    </source>
</evidence>